<reference evidence="2" key="1">
    <citation type="journal article" date="2020" name="Emerg. Infect. Dis.">
        <title>Identification of a Novel alpha-herpesvirus Associated with Ulcerative Stomatitis in Donkeys.</title>
        <authorList>
            <person name="Martella V."/>
            <person name="Lanave G."/>
            <person name="Camero M."/>
            <person name="Larocca V."/>
            <person name="Lorusso E."/>
            <person name="Catella C."/>
            <person name="Capozza P."/>
            <person name="Tempesta M."/>
            <person name="Buonavoglia C."/>
        </authorList>
    </citation>
    <scope>NUCLEOTIDE SEQUENCE</scope>
    <source>
        <strain evidence="2">AsHV/Bari/2011/740</strain>
    </source>
</reference>
<keyword evidence="3" id="KW-1185">Reference proteome</keyword>
<feature type="transmembrane region" description="Helical" evidence="1">
    <location>
        <begin position="49"/>
        <end position="74"/>
    </location>
</feature>
<dbReference type="GeneID" id="80540123"/>
<dbReference type="RefSeq" id="YP_010801414.1">
    <property type="nucleotide sequence ID" value="NC_076964.1"/>
</dbReference>
<dbReference type="Pfam" id="PF05473">
    <property type="entry name" value="UL45"/>
    <property type="match status" value="1"/>
</dbReference>
<accession>A0A7S9VM84</accession>
<sequence>MAGNPTASLPPAEEMERRIALAAGSEGEKGARADAPPARTRRRAARCRCCCFTTGVFLAGVLAATAVLVGTFVLSVPPTALRAERCPPYTFGVGEACVRPVYRQTDDYADLAEVCAEHAELPATPDTVLALISLLGHFTEGRREPPPAQLNENLSRIAECVFSPDEPCRDQRLGVCQAARPLSPLGKLIASTKRFLGFGPHIE</sequence>
<dbReference type="EMBL" id="MT012704">
    <property type="protein sequence ID" value="QPI70126.1"/>
    <property type="molecule type" value="Genomic_DNA"/>
</dbReference>
<keyword evidence="1" id="KW-1133">Transmembrane helix</keyword>
<protein>
    <submittedName>
        <fullName evidence="2">Membrane protein UL45</fullName>
    </submittedName>
</protein>
<dbReference type="Proteomes" id="UP001143705">
    <property type="component" value="Segment"/>
</dbReference>
<organism evidence="2 3">
    <name type="scientific">Equid herpesvirus 6</name>
    <dbReference type="NCBI Taxonomy" id="173566"/>
    <lineage>
        <taxon>Viruses</taxon>
        <taxon>Duplodnaviria</taxon>
        <taxon>Heunggongvirae</taxon>
        <taxon>Peploviricota</taxon>
        <taxon>Herviviricetes</taxon>
        <taxon>Herpesvirales</taxon>
        <taxon>Orthoherpesviridae</taxon>
        <taxon>Alphaherpesvirinae</taxon>
        <taxon>Varicellovirus</taxon>
    </lineage>
</organism>
<evidence type="ECO:0000256" key="1">
    <source>
        <dbReference type="SAM" id="Phobius"/>
    </source>
</evidence>
<name>A0A7S9VM84_9ALPH</name>
<keyword evidence="1" id="KW-0472">Membrane</keyword>
<proteinExistence type="predicted"/>
<dbReference type="KEGG" id="vg:80540123"/>
<keyword evidence="1" id="KW-0812">Transmembrane</keyword>
<evidence type="ECO:0000313" key="2">
    <source>
        <dbReference type="EMBL" id="QPI70126.1"/>
    </source>
</evidence>
<evidence type="ECO:0000313" key="3">
    <source>
        <dbReference type="Proteomes" id="UP001143705"/>
    </source>
</evidence>